<dbReference type="InterPro" id="IPR054363">
    <property type="entry name" value="GH95_cat"/>
</dbReference>
<dbReference type="InterPro" id="IPR049053">
    <property type="entry name" value="AFCA-like_C"/>
</dbReference>
<dbReference type="STRING" id="1127696.HMPREF9134_00217"/>
<dbReference type="Pfam" id="PF14498">
    <property type="entry name" value="Glyco_hyd_65N_2"/>
    <property type="match status" value="1"/>
</dbReference>
<dbReference type="PIRSF" id="PIRSF007663">
    <property type="entry name" value="UCP007663"/>
    <property type="match status" value="1"/>
</dbReference>
<feature type="domain" description="Glycosyl hydrolase family 95 catalytic" evidence="4">
    <location>
        <begin position="319"/>
        <end position="731"/>
    </location>
</feature>
<accession>L1NHW7</accession>
<evidence type="ECO:0000259" key="3">
    <source>
        <dbReference type="Pfam" id="PF21307"/>
    </source>
</evidence>
<dbReference type="InterPro" id="IPR016518">
    <property type="entry name" value="Alpha-L-fucosidase"/>
</dbReference>
<dbReference type="RefSeq" id="WP_005468345.1">
    <property type="nucleotide sequence ID" value="NZ_KB291039.1"/>
</dbReference>
<dbReference type="EMBL" id="AMEQ01000007">
    <property type="protein sequence ID" value="EKY02921.1"/>
    <property type="molecule type" value="Genomic_DNA"/>
</dbReference>
<proteinExistence type="predicted"/>
<dbReference type="Pfam" id="PF21307">
    <property type="entry name" value="Glyco_hydro_95_C"/>
    <property type="match status" value="1"/>
</dbReference>
<organism evidence="5 6">
    <name type="scientific">Porphyromonas catoniae F0037</name>
    <dbReference type="NCBI Taxonomy" id="1127696"/>
    <lineage>
        <taxon>Bacteria</taxon>
        <taxon>Pseudomonadati</taxon>
        <taxon>Bacteroidota</taxon>
        <taxon>Bacteroidia</taxon>
        <taxon>Bacteroidales</taxon>
        <taxon>Porphyromonadaceae</taxon>
        <taxon>Porphyromonas</taxon>
    </lineage>
</organism>
<dbReference type="AlphaFoldDB" id="L1NHW7"/>
<dbReference type="Gene3D" id="1.50.10.10">
    <property type="match status" value="1"/>
</dbReference>
<dbReference type="InterPro" id="IPR012341">
    <property type="entry name" value="6hp_glycosidase-like_sf"/>
</dbReference>
<feature type="signal peptide" evidence="1">
    <location>
        <begin position="1"/>
        <end position="22"/>
    </location>
</feature>
<name>L1NHW7_9PORP</name>
<feature type="domain" description="Glycosyl hydrolase family 95 N-terminal" evidence="2">
    <location>
        <begin position="48"/>
        <end position="294"/>
    </location>
</feature>
<evidence type="ECO:0000259" key="4">
    <source>
        <dbReference type="Pfam" id="PF22124"/>
    </source>
</evidence>
<dbReference type="GO" id="GO:0005975">
    <property type="term" value="P:carbohydrate metabolic process"/>
    <property type="evidence" value="ECO:0007669"/>
    <property type="project" value="InterPro"/>
</dbReference>
<dbReference type="SUPFAM" id="SSF48208">
    <property type="entry name" value="Six-hairpin glycosidases"/>
    <property type="match status" value="1"/>
</dbReference>
<feature type="domain" description="Alpha fucosidase A-like C-terminal" evidence="3">
    <location>
        <begin position="733"/>
        <end position="774"/>
    </location>
</feature>
<evidence type="ECO:0000313" key="6">
    <source>
        <dbReference type="Proteomes" id="UP000010408"/>
    </source>
</evidence>
<evidence type="ECO:0000256" key="1">
    <source>
        <dbReference type="SAM" id="SignalP"/>
    </source>
</evidence>
<dbReference type="Gene3D" id="2.70.98.50">
    <property type="entry name" value="putative glycoside hydrolase family protein from bacillus halodurans"/>
    <property type="match status" value="1"/>
</dbReference>
<evidence type="ECO:0000259" key="2">
    <source>
        <dbReference type="Pfam" id="PF14498"/>
    </source>
</evidence>
<sequence>MTQTRLIACASLLLFLMTPSWGQRGKRTDTAPRPAMEQKYYPSNSYYFDRPAESMMEELPLGNGRLGMLSDGALRHQRVTLNESSMWSGSIDSLALNRDAAKHLPKIRELLFAGRHKDAEELIYKTFVCGGKGSGQGAGAKVPYGSYEVGGFLHLDWGRDIPSPSYKRSLDLTYGISTETIETWGQPYRMKTYYTSYTHDVNVITIYNQAISARTDTLRLSLSRPENGTSTVSDGLLTLSGDLPNGKGGEGLHYAIVAKPYLLHGGKVISRGNELLIVNASVIQILIAHNTNYYNPQLSPIAHGVEQIVKAAGITSAILERDHRAAFSSQMGRVSMRIGKGNAKAENLPIDKRLEAYHKDPQSDPNLASLYMQFGRYLLLSSTRKGALPPNLQGIWTNLIQAPWNSDYHLNINLQMNYWPSEKGNLSETVLPLTSWVEGLLPSGRETARAFYGGKGWVTHILGNVWGFTAPGEHPSWGATNTGAAWLCQHLFNHYLYTQDREYLRRIYPILKGASQFFLSTLVRDPNNGYLVTAPTTSPENHYLAPDSSVVAVSAGSTMDNQIIRELFTNTRTSALALGERVFADTLVRTLSELMPTTIAPDGRIMEWLSNYKETEPHHRHVSHLYGLFPGNEITREQTPDLIAAARKSLDARGASSTSWSMAWKVNLRARLGDAEEAYNVLNMLLRPVAALDPQSHKPYGSGTNNNLFSSHPPFQIDGNFGGAAGIMEMLLQSETGSITPLPALPKAWGEGAITGLKVIGNATCSLEWDQSQPGKLTHFLLEAHAPYSHILSLPEGLTSYQLLLNGRMLIPSTLLKGGRLHLPPMKPGDRLELSTH</sequence>
<evidence type="ECO:0000313" key="5">
    <source>
        <dbReference type="EMBL" id="EKY02921.1"/>
    </source>
</evidence>
<gene>
    <name evidence="5" type="ORF">HMPREF9134_00217</name>
</gene>
<comment type="caution">
    <text evidence="5">The sequence shown here is derived from an EMBL/GenBank/DDBJ whole genome shotgun (WGS) entry which is preliminary data.</text>
</comment>
<dbReference type="GO" id="GO:0004560">
    <property type="term" value="F:alpha-L-fucosidase activity"/>
    <property type="evidence" value="ECO:0007669"/>
    <property type="project" value="InterPro"/>
</dbReference>
<dbReference type="Pfam" id="PF22124">
    <property type="entry name" value="Glyco_hydro_95_cat"/>
    <property type="match status" value="1"/>
</dbReference>
<dbReference type="PANTHER" id="PTHR31084">
    <property type="entry name" value="ALPHA-L-FUCOSIDASE 2"/>
    <property type="match status" value="1"/>
</dbReference>
<dbReference type="InterPro" id="IPR027414">
    <property type="entry name" value="GH95_N_dom"/>
</dbReference>
<dbReference type="PANTHER" id="PTHR31084:SF0">
    <property type="entry name" value="ALPHA-L-FUCOSIDASE 2"/>
    <property type="match status" value="1"/>
</dbReference>
<protein>
    <submittedName>
        <fullName evidence="5">Uncharacterized protein</fullName>
    </submittedName>
</protein>
<dbReference type="PATRIC" id="fig|1127696.3.peg.179"/>
<dbReference type="Proteomes" id="UP000010408">
    <property type="component" value="Unassembled WGS sequence"/>
</dbReference>
<dbReference type="eggNOG" id="COG1554">
    <property type="taxonomic scope" value="Bacteria"/>
</dbReference>
<reference evidence="5 6" key="1">
    <citation type="submission" date="2012-05" db="EMBL/GenBank/DDBJ databases">
        <authorList>
            <person name="Weinstock G."/>
            <person name="Sodergren E."/>
            <person name="Lobos E.A."/>
            <person name="Fulton L."/>
            <person name="Fulton R."/>
            <person name="Courtney L."/>
            <person name="Fronick C."/>
            <person name="O'Laughlin M."/>
            <person name="Godfrey J."/>
            <person name="Wilson R.M."/>
            <person name="Miner T."/>
            <person name="Farmer C."/>
            <person name="Delehaunty K."/>
            <person name="Cordes M."/>
            <person name="Minx P."/>
            <person name="Tomlinson C."/>
            <person name="Chen J."/>
            <person name="Wollam A."/>
            <person name="Pepin K.H."/>
            <person name="Bhonagiri V."/>
            <person name="Zhang X."/>
            <person name="Suruliraj S."/>
            <person name="Warren W."/>
            <person name="Mitreva M."/>
            <person name="Mardis E.R."/>
            <person name="Wilson R.K."/>
        </authorList>
    </citation>
    <scope>NUCLEOTIDE SEQUENCE [LARGE SCALE GENOMIC DNA]</scope>
    <source>
        <strain evidence="5 6">F0037</strain>
    </source>
</reference>
<dbReference type="HOGENOM" id="CLU_004617_2_2_10"/>
<dbReference type="InterPro" id="IPR008928">
    <property type="entry name" value="6-hairpin_glycosidase_sf"/>
</dbReference>
<keyword evidence="1" id="KW-0732">Signal</keyword>
<feature type="chain" id="PRO_5003954633" evidence="1">
    <location>
        <begin position="23"/>
        <end position="837"/>
    </location>
</feature>